<evidence type="ECO:0000256" key="2">
    <source>
        <dbReference type="ARBA" id="ARBA00008255"/>
    </source>
</evidence>
<dbReference type="STRING" id="703.SAMEA2665130_01179"/>
<keyword evidence="11" id="KW-1185">Reference proteome</keyword>
<feature type="transmembrane region" description="Helical" evidence="8">
    <location>
        <begin position="85"/>
        <end position="102"/>
    </location>
</feature>
<evidence type="ECO:0000313" key="11">
    <source>
        <dbReference type="Proteomes" id="UP000014012"/>
    </source>
</evidence>
<proteinExistence type="inferred from homology"/>
<dbReference type="PATRIC" id="fig|1315976.3.peg.217"/>
<evidence type="ECO:0000256" key="5">
    <source>
        <dbReference type="ARBA" id="ARBA00022692"/>
    </source>
</evidence>
<feature type="compositionally biased region" description="Basic and acidic residues" evidence="9">
    <location>
        <begin position="1"/>
        <end position="23"/>
    </location>
</feature>
<keyword evidence="4" id="KW-0997">Cell inner membrane</keyword>
<accession>R8AUT3</accession>
<dbReference type="InterPro" id="IPR006507">
    <property type="entry name" value="UPF0283"/>
</dbReference>
<dbReference type="GO" id="GO:0005886">
    <property type="term" value="C:plasma membrane"/>
    <property type="evidence" value="ECO:0007669"/>
    <property type="project" value="UniProtKB-SubCell"/>
</dbReference>
<evidence type="ECO:0000256" key="9">
    <source>
        <dbReference type="SAM" id="MobiDB-lite"/>
    </source>
</evidence>
<dbReference type="InterPro" id="IPR021147">
    <property type="entry name" value="DUF697"/>
</dbReference>
<evidence type="ECO:0000256" key="8">
    <source>
        <dbReference type="HAMAP-Rule" id="MF_01085"/>
    </source>
</evidence>
<dbReference type="HAMAP" id="MF_01085">
    <property type="entry name" value="UPF0283"/>
    <property type="match status" value="1"/>
</dbReference>
<sequence length="367" mass="40694">MNTRESTIKPDSERMAANERHTETLSPKITFAEPQAVSSEEILRPQQTFNQDAAFVQTDVVETEAALDQQVTQALQPRRSLWRRLLGVGLLGFGVAAVGQTINSVINAWQGGDWVLLTAAGAGGLVLAAGIGSLASEWRRLLTLRRREREREVATDLLHSQGIGQARPFCEKLAHQSLLDAQHPVLQRWRAELQDTHNDQEVIRLYASMVQPVLDKQARAEISRYAAESAVMVACSPLALVDMAFIAWRNLRLVNRIANLYGIELGYFSRVRLLKMVLFNIAFAGVTDVVRDVGVDLLSQDITARLSARAAQGIGVGLLTARLGIKAMELCRPLPWINDDKPRLGMIRQELLTQVKQLLSKPQNPAQ</sequence>
<dbReference type="NCBIfam" id="TIGR01620">
    <property type="entry name" value="hyp_HI0043"/>
    <property type="match status" value="1"/>
</dbReference>
<dbReference type="EMBL" id="AQQO01000021">
    <property type="protein sequence ID" value="EON90104.1"/>
    <property type="molecule type" value="Genomic_DNA"/>
</dbReference>
<feature type="transmembrane region" description="Helical" evidence="8">
    <location>
        <begin position="225"/>
        <end position="248"/>
    </location>
</feature>
<reference evidence="10 11" key="1">
    <citation type="journal article" date="2013" name="Genome Announc.">
        <title>Genome Sequence of Plesiomonas shigelloides Strain 302-73 (Serotype O1).</title>
        <authorList>
            <person name="Pique N."/>
            <person name="Aquilini E."/>
            <person name="Alioto T."/>
            <person name="Minana-Galbis D."/>
            <person name="Tomas J.M."/>
        </authorList>
    </citation>
    <scope>NUCLEOTIDE SEQUENCE [LARGE SCALE GENOMIC DNA]</scope>
    <source>
        <strain evidence="10 11">302-73</strain>
    </source>
</reference>
<dbReference type="HOGENOM" id="CLU_057693_2_0_6"/>
<evidence type="ECO:0000256" key="4">
    <source>
        <dbReference type="ARBA" id="ARBA00022519"/>
    </source>
</evidence>
<keyword evidence="5 8" id="KW-0812">Transmembrane</keyword>
<evidence type="ECO:0000256" key="3">
    <source>
        <dbReference type="ARBA" id="ARBA00022475"/>
    </source>
</evidence>
<evidence type="ECO:0000256" key="7">
    <source>
        <dbReference type="ARBA" id="ARBA00023136"/>
    </source>
</evidence>
<feature type="transmembrane region" description="Helical" evidence="8">
    <location>
        <begin position="114"/>
        <end position="136"/>
    </location>
</feature>
<keyword evidence="6 8" id="KW-1133">Transmembrane helix</keyword>
<dbReference type="Pfam" id="PF05128">
    <property type="entry name" value="DUF697"/>
    <property type="match status" value="1"/>
</dbReference>
<evidence type="ECO:0000256" key="1">
    <source>
        <dbReference type="ARBA" id="ARBA00004429"/>
    </source>
</evidence>
<organism evidence="10 11">
    <name type="scientific">Plesiomonas shigelloides 302-73</name>
    <dbReference type="NCBI Taxonomy" id="1315976"/>
    <lineage>
        <taxon>Bacteria</taxon>
        <taxon>Pseudomonadati</taxon>
        <taxon>Pseudomonadota</taxon>
        <taxon>Gammaproteobacteria</taxon>
        <taxon>Enterobacterales</taxon>
        <taxon>Enterobacteriaceae</taxon>
        <taxon>Plesiomonas</taxon>
    </lineage>
</organism>
<evidence type="ECO:0000313" key="10">
    <source>
        <dbReference type="EMBL" id="EON90104.1"/>
    </source>
</evidence>
<dbReference type="PANTHER" id="PTHR39342:SF1">
    <property type="entry name" value="UPF0283 MEMBRANE PROTEIN YCJF"/>
    <property type="match status" value="1"/>
</dbReference>
<keyword evidence="7 8" id="KW-0472">Membrane</keyword>
<comment type="caution">
    <text evidence="10">The sequence shown here is derived from an EMBL/GenBank/DDBJ whole genome shotgun (WGS) entry which is preliminary data.</text>
</comment>
<evidence type="ECO:0000256" key="6">
    <source>
        <dbReference type="ARBA" id="ARBA00022989"/>
    </source>
</evidence>
<comment type="similarity">
    <text evidence="2 8">Belongs to the UPF0283 family.</text>
</comment>
<gene>
    <name evidence="10" type="ORF">PLESHI_01207</name>
</gene>
<comment type="subcellular location">
    <subcellularLocation>
        <location evidence="1">Cell inner membrane</location>
        <topology evidence="1">Multi-pass membrane protein</topology>
    </subcellularLocation>
    <subcellularLocation>
        <location evidence="8">Cell membrane</location>
        <topology evidence="8">Multi-pass membrane protein</topology>
    </subcellularLocation>
</comment>
<dbReference type="AlphaFoldDB" id="R8AUT3"/>
<dbReference type="Proteomes" id="UP000014012">
    <property type="component" value="Unassembled WGS sequence"/>
</dbReference>
<name>R8AUT3_PLESH</name>
<feature type="region of interest" description="Disordered" evidence="9">
    <location>
        <begin position="1"/>
        <end position="25"/>
    </location>
</feature>
<protein>
    <recommendedName>
        <fullName evidence="8">UPF0283 membrane protein PLESHI_01207</fullName>
    </recommendedName>
</protein>
<keyword evidence="3 8" id="KW-1003">Cell membrane</keyword>
<dbReference type="PANTHER" id="PTHR39342">
    <property type="entry name" value="UPF0283 MEMBRANE PROTEIN YCJF"/>
    <property type="match status" value="1"/>
</dbReference>